<comment type="caution">
    <text evidence="1">The sequence shown here is derived from an EMBL/GenBank/DDBJ whole genome shotgun (WGS) entry which is preliminary data.</text>
</comment>
<evidence type="ECO:0008006" key="3">
    <source>
        <dbReference type="Google" id="ProtNLM"/>
    </source>
</evidence>
<dbReference type="Proteomes" id="UP000326396">
    <property type="component" value="Linkage Group LG19"/>
</dbReference>
<organism evidence="1 2">
    <name type="scientific">Mikania micrantha</name>
    <name type="common">bitter vine</name>
    <dbReference type="NCBI Taxonomy" id="192012"/>
    <lineage>
        <taxon>Eukaryota</taxon>
        <taxon>Viridiplantae</taxon>
        <taxon>Streptophyta</taxon>
        <taxon>Embryophyta</taxon>
        <taxon>Tracheophyta</taxon>
        <taxon>Spermatophyta</taxon>
        <taxon>Magnoliopsida</taxon>
        <taxon>eudicotyledons</taxon>
        <taxon>Gunneridae</taxon>
        <taxon>Pentapetalae</taxon>
        <taxon>asterids</taxon>
        <taxon>campanulids</taxon>
        <taxon>Asterales</taxon>
        <taxon>Asteraceae</taxon>
        <taxon>Asteroideae</taxon>
        <taxon>Heliantheae alliance</taxon>
        <taxon>Eupatorieae</taxon>
        <taxon>Mikania</taxon>
    </lineage>
</organism>
<gene>
    <name evidence="1" type="ORF">E3N88_20761</name>
</gene>
<accession>A0A5N6NKR0</accession>
<keyword evidence="2" id="KW-1185">Reference proteome</keyword>
<dbReference type="AlphaFoldDB" id="A0A5N6NKR0"/>
<reference evidence="1 2" key="1">
    <citation type="submission" date="2019-05" db="EMBL/GenBank/DDBJ databases">
        <title>Mikania micrantha, genome provides insights into the molecular mechanism of rapid growth.</title>
        <authorList>
            <person name="Liu B."/>
        </authorList>
    </citation>
    <scope>NUCLEOTIDE SEQUENCE [LARGE SCALE GENOMIC DNA]</scope>
    <source>
        <strain evidence="1">NLD-2019</strain>
        <tissue evidence="1">Leaf</tissue>
    </source>
</reference>
<dbReference type="PANTHER" id="PTHR45786:SF74">
    <property type="entry name" value="ATP-DEPENDENT DNA HELICASE"/>
    <property type="match status" value="1"/>
</dbReference>
<name>A0A5N6NKR0_9ASTR</name>
<proteinExistence type="predicted"/>
<dbReference type="PANTHER" id="PTHR45786">
    <property type="entry name" value="DNA BINDING PROTEIN-LIKE"/>
    <property type="match status" value="1"/>
</dbReference>
<dbReference type="EMBL" id="SZYD01000011">
    <property type="protein sequence ID" value="KAD4888688.1"/>
    <property type="molecule type" value="Genomic_DNA"/>
</dbReference>
<evidence type="ECO:0000313" key="1">
    <source>
        <dbReference type="EMBL" id="KAD4888688.1"/>
    </source>
</evidence>
<evidence type="ECO:0000313" key="2">
    <source>
        <dbReference type="Proteomes" id="UP000326396"/>
    </source>
</evidence>
<protein>
    <recommendedName>
        <fullName evidence="3">Helitron helicase-like domain-containing protein</fullName>
    </recommendedName>
</protein>
<sequence>MCRVNNLIIMIIKRYRAPRTFRPTGKSMQLAGSGLKQLFENREFLKNARAYNSLFSVTSFGANVDNLVNQSQGMYVFKVHYYVSHWLGSLCPPEIERPHFMQMYVYDIENEVANRMQFFGAHERVSISHEVVQSLTEVLNQSNELVKLLRTARDLLVTMTGPDFVIRLYNGTTRDSYRVPTQGTLGAIVCDHHTSSRYFDVVIHSKDGTPQTVSKLHPFYMALQYPLLFLFAKRGWSPELRMQLSSSLRGRQHVL</sequence>
<dbReference type="OrthoDB" id="1928976at2759"/>